<feature type="compositionally biased region" description="Polar residues" evidence="3">
    <location>
        <begin position="827"/>
        <end position="838"/>
    </location>
</feature>
<evidence type="ECO:0000313" key="6">
    <source>
        <dbReference type="Proteomes" id="UP000612746"/>
    </source>
</evidence>
<name>A0A8H7PTB0_9FUNG</name>
<feature type="compositionally biased region" description="Acidic residues" evidence="3">
    <location>
        <begin position="692"/>
        <end position="701"/>
    </location>
</feature>
<protein>
    <recommendedName>
        <fullName evidence="4">Ras-GEF domain-containing protein</fullName>
    </recommendedName>
</protein>
<keyword evidence="1 2" id="KW-0344">Guanine-nucleotide releasing factor</keyword>
<dbReference type="Pfam" id="PF00617">
    <property type="entry name" value="RasGEF"/>
    <property type="match status" value="1"/>
</dbReference>
<feature type="region of interest" description="Disordered" evidence="3">
    <location>
        <begin position="486"/>
        <end position="737"/>
    </location>
</feature>
<gene>
    <name evidence="5" type="ORF">INT44_006331</name>
</gene>
<dbReference type="PROSITE" id="PS50009">
    <property type="entry name" value="RASGEF_CAT"/>
    <property type="match status" value="1"/>
</dbReference>
<dbReference type="PANTHER" id="PTHR23113:SF99">
    <property type="entry name" value="RASGEF DOMAIN-CONTAINING PROTEIN"/>
    <property type="match status" value="1"/>
</dbReference>
<comment type="caution">
    <text evidence="5">The sequence shown here is derived from an EMBL/GenBank/DDBJ whole genome shotgun (WGS) entry which is preliminary data.</text>
</comment>
<dbReference type="PANTHER" id="PTHR23113">
    <property type="entry name" value="GUANINE NUCLEOTIDE EXCHANGE FACTOR"/>
    <property type="match status" value="1"/>
</dbReference>
<dbReference type="InterPro" id="IPR001895">
    <property type="entry name" value="RASGEF_cat_dom"/>
</dbReference>
<proteinExistence type="predicted"/>
<sequence length="838" mass="94081">MAESDRLLPLIPLSILTRNSLATAESLKKAKDALAAAKASAKSVSTETLRHLYENERIEKSRLEALNDQIQSVQSVTAFKWDADTIAKQIAIVNSQLYSHITLDNNLAFSDPRGTHLLYFTDFHRYLTSNFTHQLIYWSEICRSNDGKVVDPPVQHRDSLISHVVKIAYLLLHVYRDFSGCFAIMKALSSPEVRRIRRLWTQCPSRSKDLYKELVVLLSPTNNYRSYEDMLVKKLTMISSDSRSKERMMIAVPWFFPHLNRIRHIAQEYTAGGQDNKSDDKRQRLLSAPGAKKLNEVMAILRKCQSNSSSDWEDFGPTSTVKSVTLHGLRKSIDPPMDLLKLAPGNLGVYHWLVSRVYLTKQQLIDESMEVEPLMPGEELICENIEVNEETYDVISGLEVPSEDVKALVSSSEQPLQQETNDSLDPLSRRSSTSHTDDDQGDSPDVSHSEDNEAYIPDVNDYGQSNMDEAPLSEATVTHEGAGLNIEWSPDIARPESAQDDNVETEIAKDDTGSPSPEFSDPLRVDSPASPLEAISSPQPEASRQNTDEDKAPEQQNEYFNRPKNNVDEALSKLKQARRDARKSRLSPSAPAFVPKLMSMSPIPEPVTSNQSASPASSTTFEEDLTSIPKNGSPGQAASSSDDQSSAKDDDDEEEEVWKGYQPSGTEDKGNGQADDSESDKWNGYPTPKSEEADDEEEEEWTGYPGPSNPAVQDLRRQSSRSSTSEDWKGYQAHKTEDIWKVESRQQASEHDWQGYTLETLDEDELDSSTMMNGEFGTKRRERETFTNYDPLESFKSQIYTPEKSSNKPKYHEGGTIGRAASKRMHNNQPFQTSAKKN</sequence>
<dbReference type="AlphaFoldDB" id="A0A8H7PTB0"/>
<reference evidence="5" key="1">
    <citation type="submission" date="2020-12" db="EMBL/GenBank/DDBJ databases">
        <title>Metabolic potential, ecology and presence of endohyphal bacteria is reflected in genomic diversity of Mucoromycotina.</title>
        <authorList>
            <person name="Muszewska A."/>
            <person name="Okrasinska A."/>
            <person name="Steczkiewicz K."/>
            <person name="Drgas O."/>
            <person name="Orlowska M."/>
            <person name="Perlinska-Lenart U."/>
            <person name="Aleksandrzak-Piekarczyk T."/>
            <person name="Szatraj K."/>
            <person name="Zielenkiewicz U."/>
            <person name="Pilsyk S."/>
            <person name="Malc E."/>
            <person name="Mieczkowski P."/>
            <person name="Kruszewska J.S."/>
            <person name="Biernat P."/>
            <person name="Pawlowska J."/>
        </authorList>
    </citation>
    <scope>NUCLEOTIDE SEQUENCE</scope>
    <source>
        <strain evidence="5">WA0000051536</strain>
    </source>
</reference>
<feature type="region of interest" description="Disordered" evidence="3">
    <location>
        <begin position="406"/>
        <end position="467"/>
    </location>
</feature>
<evidence type="ECO:0000313" key="5">
    <source>
        <dbReference type="EMBL" id="KAG2179485.1"/>
    </source>
</evidence>
<dbReference type="InterPro" id="IPR036964">
    <property type="entry name" value="RASGEF_cat_dom_sf"/>
</dbReference>
<dbReference type="Proteomes" id="UP000612746">
    <property type="component" value="Unassembled WGS sequence"/>
</dbReference>
<feature type="compositionally biased region" description="Polar residues" evidence="3">
    <location>
        <begin position="409"/>
        <end position="423"/>
    </location>
</feature>
<dbReference type="GO" id="GO:0005085">
    <property type="term" value="F:guanyl-nucleotide exchange factor activity"/>
    <property type="evidence" value="ECO:0007669"/>
    <property type="project" value="UniProtKB-KW"/>
</dbReference>
<evidence type="ECO:0000256" key="1">
    <source>
        <dbReference type="ARBA" id="ARBA00022658"/>
    </source>
</evidence>
<dbReference type="Gene3D" id="1.10.840.10">
    <property type="entry name" value="Ras guanine-nucleotide exchange factors catalytic domain"/>
    <property type="match status" value="1"/>
</dbReference>
<evidence type="ECO:0000256" key="3">
    <source>
        <dbReference type="SAM" id="MobiDB-lite"/>
    </source>
</evidence>
<keyword evidence="6" id="KW-1185">Reference proteome</keyword>
<dbReference type="EMBL" id="JAEPRA010000010">
    <property type="protein sequence ID" value="KAG2179485.1"/>
    <property type="molecule type" value="Genomic_DNA"/>
</dbReference>
<evidence type="ECO:0000256" key="2">
    <source>
        <dbReference type="PROSITE-ProRule" id="PRU00168"/>
    </source>
</evidence>
<dbReference type="SMART" id="SM00147">
    <property type="entry name" value="RasGEF"/>
    <property type="match status" value="1"/>
</dbReference>
<feature type="region of interest" description="Disordered" evidence="3">
    <location>
        <begin position="764"/>
        <end position="785"/>
    </location>
</feature>
<dbReference type="InterPro" id="IPR023578">
    <property type="entry name" value="Ras_GEF_dom_sf"/>
</dbReference>
<feature type="compositionally biased region" description="Basic and acidic residues" evidence="3">
    <location>
        <begin position="724"/>
        <end position="737"/>
    </location>
</feature>
<organism evidence="5 6">
    <name type="scientific">Umbelopsis vinacea</name>
    <dbReference type="NCBI Taxonomy" id="44442"/>
    <lineage>
        <taxon>Eukaryota</taxon>
        <taxon>Fungi</taxon>
        <taxon>Fungi incertae sedis</taxon>
        <taxon>Mucoromycota</taxon>
        <taxon>Mucoromycotina</taxon>
        <taxon>Umbelopsidomycetes</taxon>
        <taxon>Umbelopsidales</taxon>
        <taxon>Umbelopsidaceae</taxon>
        <taxon>Umbelopsis</taxon>
    </lineage>
</organism>
<accession>A0A8H7PTB0</accession>
<dbReference type="GO" id="GO:0007264">
    <property type="term" value="P:small GTPase-mediated signal transduction"/>
    <property type="evidence" value="ECO:0007669"/>
    <property type="project" value="InterPro"/>
</dbReference>
<feature type="compositionally biased region" description="Polar residues" evidence="3">
    <location>
        <begin position="536"/>
        <end position="545"/>
    </location>
</feature>
<evidence type="ECO:0000259" key="4">
    <source>
        <dbReference type="PROSITE" id="PS50009"/>
    </source>
</evidence>
<dbReference type="InterPro" id="IPR008937">
    <property type="entry name" value="Ras-like_GEF"/>
</dbReference>
<dbReference type="OrthoDB" id="10254377at2759"/>
<dbReference type="SUPFAM" id="SSF48366">
    <property type="entry name" value="Ras GEF"/>
    <property type="match status" value="1"/>
</dbReference>
<feature type="region of interest" description="Disordered" evidence="3">
    <location>
        <begin position="798"/>
        <end position="838"/>
    </location>
</feature>
<feature type="compositionally biased region" description="Polar residues" evidence="3">
    <location>
        <begin position="607"/>
        <end position="620"/>
    </location>
</feature>
<feature type="domain" description="Ras-GEF" evidence="4">
    <location>
        <begin position="82"/>
        <end position="338"/>
    </location>
</feature>